<sequence>MYTETHQNLHRQEKALEVLETLLGEEFAELRERKPESITAIEFSVHELMRQIANERTELKNTLGGQRLADVIQILSEEEQTELNGMLARIDVLEKRCSRQASMNAELALALHDQSQALLNHLQSQIQPRKHATYGKTGSYTQSRPEAVLIHGRL</sequence>
<dbReference type="Proteomes" id="UP000091979">
    <property type="component" value="Unassembled WGS sequence"/>
</dbReference>
<protein>
    <submittedName>
        <fullName evidence="1">Flagellar biosynthesis protein FlgN</fullName>
    </submittedName>
</protein>
<proteinExistence type="predicted"/>
<name>A0A1B7XD57_9BACT</name>
<dbReference type="GO" id="GO:0044780">
    <property type="term" value="P:bacterial-type flagellum assembly"/>
    <property type="evidence" value="ECO:0007669"/>
    <property type="project" value="InterPro"/>
</dbReference>
<accession>A0A1B7XD57</accession>
<dbReference type="RefSeq" id="WP_066854568.1">
    <property type="nucleotide sequence ID" value="NZ_JXMS01000012.1"/>
</dbReference>
<keyword evidence="2" id="KW-1185">Reference proteome</keyword>
<dbReference type="Pfam" id="PF05130">
    <property type="entry name" value="FlgN"/>
    <property type="match status" value="1"/>
</dbReference>
<evidence type="ECO:0000313" key="2">
    <source>
        <dbReference type="Proteomes" id="UP000091979"/>
    </source>
</evidence>
<dbReference type="EMBL" id="JXMS01000012">
    <property type="protein sequence ID" value="OBQ51878.1"/>
    <property type="molecule type" value="Genomic_DNA"/>
</dbReference>
<keyword evidence="1" id="KW-0966">Cell projection</keyword>
<keyword evidence="1" id="KW-0969">Cilium</keyword>
<gene>
    <name evidence="1" type="ORF">SP90_08570</name>
</gene>
<dbReference type="STRING" id="1560234.SP90_08570"/>
<dbReference type="OrthoDB" id="5453528at2"/>
<comment type="caution">
    <text evidence="1">The sequence shown here is derived from an EMBL/GenBank/DDBJ whole genome shotgun (WGS) entry which is preliminary data.</text>
</comment>
<keyword evidence="1" id="KW-0282">Flagellum</keyword>
<organism evidence="1 2">
    <name type="scientific">Halodesulfovibrio spirochaetisodalis</name>
    <dbReference type="NCBI Taxonomy" id="1560234"/>
    <lineage>
        <taxon>Bacteria</taxon>
        <taxon>Pseudomonadati</taxon>
        <taxon>Thermodesulfobacteriota</taxon>
        <taxon>Desulfovibrionia</taxon>
        <taxon>Desulfovibrionales</taxon>
        <taxon>Desulfovibrionaceae</taxon>
        <taxon>Halodesulfovibrio</taxon>
    </lineage>
</organism>
<dbReference type="AlphaFoldDB" id="A0A1B7XD57"/>
<dbReference type="PATRIC" id="fig|1560234.3.peg.537"/>
<reference evidence="1 2" key="1">
    <citation type="submission" date="2015-01" db="EMBL/GenBank/DDBJ databases">
        <title>Desulfovibrio sp. JC271 draft genome sequence.</title>
        <authorList>
            <person name="Shivani Y."/>
            <person name="Subhash Y."/>
            <person name="Sasikala C."/>
            <person name="Ramana C.V."/>
        </authorList>
    </citation>
    <scope>NUCLEOTIDE SEQUENCE [LARGE SCALE GENOMIC DNA]</scope>
    <source>
        <strain evidence="1 2">JC271</strain>
    </source>
</reference>
<evidence type="ECO:0000313" key="1">
    <source>
        <dbReference type="EMBL" id="OBQ51878.1"/>
    </source>
</evidence>
<dbReference type="InterPro" id="IPR007809">
    <property type="entry name" value="FlgN-like"/>
</dbReference>